<dbReference type="GO" id="GO:0005525">
    <property type="term" value="F:GTP binding"/>
    <property type="evidence" value="ECO:0007669"/>
    <property type="project" value="InterPro"/>
</dbReference>
<sequence>MVSSFLRKLKLLFSSLFGRKKTITLGIYGEPNTGKTTLANKIALDWLGRSVGAVSDMPHETRTIQKAEHVEVKAGSKKIVMNLLDMPGLATHIDYKKFMQYHRTNSDSVKLERLKLSDLKKIAESVGVEADGGKSKFVRALKPKVDEGELKDLVQKLGIKISRSKGKKKKYTESEAKKIAEEATQGVVEAIKFLDKVDVVLAMMDATRDPLNQVNIMLVGNLEAKGIPLVIVANKTDLKSAKPENIKAAFPQHSVVPISALKGHNLEELYEIIATHV</sequence>
<accession>A0A832VAI9</accession>
<name>A0A832VAI9_9ARCH</name>
<keyword evidence="3" id="KW-1185">Reference proteome</keyword>
<dbReference type="SUPFAM" id="SSF52540">
    <property type="entry name" value="P-loop containing nucleoside triphosphate hydrolases"/>
    <property type="match status" value="1"/>
</dbReference>
<feature type="domain" description="G" evidence="1">
    <location>
        <begin position="25"/>
        <end position="98"/>
    </location>
</feature>
<proteinExistence type="predicted"/>
<dbReference type="PANTHER" id="PTHR42698:SF1">
    <property type="entry name" value="GTPASE ERA, MITOCHONDRIAL"/>
    <property type="match status" value="1"/>
</dbReference>
<gene>
    <name evidence="2" type="ORF">H1016_03535</name>
</gene>
<dbReference type="InterPro" id="IPR005662">
    <property type="entry name" value="GTPase_Era-like"/>
</dbReference>
<organism evidence="2 3">
    <name type="scientific">Candidatus Naiadarchaeum limnaeum</name>
    <dbReference type="NCBI Taxonomy" id="2756139"/>
    <lineage>
        <taxon>Archaea</taxon>
        <taxon>Candidatus Undinarchaeota</taxon>
        <taxon>Candidatus Undinarchaeia</taxon>
        <taxon>Candidatus Naiadarchaeales</taxon>
        <taxon>Candidatus Naiadarchaeaceae</taxon>
        <taxon>Candidatus Naiadarchaeum</taxon>
    </lineage>
</organism>
<reference evidence="2 3" key="1">
    <citation type="journal article" name="Nat. Commun.">
        <title>Undinarchaeota illuminate DPANN phylogeny and the impact of gene transfer on archaeal evolution.</title>
        <authorList>
            <person name="Dombrowski N."/>
            <person name="Williams T.A."/>
            <person name="Sun J."/>
            <person name="Woodcroft B.J."/>
            <person name="Lee J.H."/>
            <person name="Minh B.Q."/>
            <person name="Rinke C."/>
            <person name="Spang A."/>
        </authorList>
    </citation>
    <scope>NUCLEOTIDE SEQUENCE [LARGE SCALE GENOMIC DNA]</scope>
    <source>
        <strain evidence="2">MAG_bin1129</strain>
    </source>
</reference>
<dbReference type="GO" id="GO:0019843">
    <property type="term" value="F:rRNA binding"/>
    <property type="evidence" value="ECO:0007669"/>
    <property type="project" value="TreeGrafter"/>
</dbReference>
<evidence type="ECO:0000313" key="2">
    <source>
        <dbReference type="EMBL" id="HIK00586.1"/>
    </source>
</evidence>
<dbReference type="PANTHER" id="PTHR42698">
    <property type="entry name" value="GTPASE ERA"/>
    <property type="match status" value="1"/>
</dbReference>
<dbReference type="Pfam" id="PF01926">
    <property type="entry name" value="MMR_HSR1"/>
    <property type="match status" value="1"/>
</dbReference>
<dbReference type="Gene3D" id="3.40.50.300">
    <property type="entry name" value="P-loop containing nucleotide triphosphate hydrolases"/>
    <property type="match status" value="2"/>
</dbReference>
<dbReference type="GO" id="GO:0043024">
    <property type="term" value="F:ribosomal small subunit binding"/>
    <property type="evidence" value="ECO:0007669"/>
    <property type="project" value="TreeGrafter"/>
</dbReference>
<evidence type="ECO:0000259" key="1">
    <source>
        <dbReference type="Pfam" id="PF01926"/>
    </source>
</evidence>
<evidence type="ECO:0000313" key="3">
    <source>
        <dbReference type="Proteomes" id="UP000646946"/>
    </source>
</evidence>
<protein>
    <submittedName>
        <fullName evidence="2">50S ribosome-binding GTPase</fullName>
    </submittedName>
</protein>
<dbReference type="Proteomes" id="UP000646946">
    <property type="component" value="Unassembled WGS sequence"/>
</dbReference>
<dbReference type="EMBL" id="DVAB01000029">
    <property type="protein sequence ID" value="HIK00586.1"/>
    <property type="molecule type" value="Genomic_DNA"/>
</dbReference>
<comment type="caution">
    <text evidence="2">The sequence shown here is derived from an EMBL/GenBank/DDBJ whole genome shotgun (WGS) entry which is preliminary data.</text>
</comment>
<dbReference type="InterPro" id="IPR027417">
    <property type="entry name" value="P-loop_NTPase"/>
</dbReference>
<dbReference type="InterPro" id="IPR006073">
    <property type="entry name" value="GTP-bd"/>
</dbReference>
<dbReference type="GO" id="GO:0000028">
    <property type="term" value="P:ribosomal small subunit assembly"/>
    <property type="evidence" value="ECO:0007669"/>
    <property type="project" value="TreeGrafter"/>
</dbReference>
<dbReference type="AlphaFoldDB" id="A0A832VAI9"/>